<dbReference type="Gene3D" id="3.90.1580.10">
    <property type="entry name" value="paralog of FGE (formylglycine-generating enzyme)"/>
    <property type="match status" value="1"/>
</dbReference>
<feature type="domain" description="Sulfatase-modifying factor enzyme-like" evidence="2">
    <location>
        <begin position="481"/>
        <end position="753"/>
    </location>
</feature>
<dbReference type="AlphaFoldDB" id="A0A916RRW8"/>
<dbReference type="SUPFAM" id="SSF56436">
    <property type="entry name" value="C-type lectin-like"/>
    <property type="match status" value="1"/>
</dbReference>
<dbReference type="GO" id="GO:0120147">
    <property type="term" value="F:formylglycine-generating oxidase activity"/>
    <property type="evidence" value="ECO:0007669"/>
    <property type="project" value="TreeGrafter"/>
</dbReference>
<keyword evidence="1" id="KW-0732">Signal</keyword>
<dbReference type="EMBL" id="BMJB01000001">
    <property type="protein sequence ID" value="GGA67454.1"/>
    <property type="molecule type" value="Genomic_DNA"/>
</dbReference>
<evidence type="ECO:0000313" key="4">
    <source>
        <dbReference type="Proteomes" id="UP000648801"/>
    </source>
</evidence>
<dbReference type="InterPro" id="IPR016187">
    <property type="entry name" value="CTDL_fold"/>
</dbReference>
<reference evidence="3" key="2">
    <citation type="submission" date="2020-09" db="EMBL/GenBank/DDBJ databases">
        <authorList>
            <person name="Sun Q."/>
            <person name="Zhou Y."/>
        </authorList>
    </citation>
    <scope>NUCLEOTIDE SEQUENCE</scope>
    <source>
        <strain evidence="3">CGMCC 1.15447</strain>
    </source>
</reference>
<dbReference type="PANTHER" id="PTHR23150">
    <property type="entry name" value="SULFATASE MODIFYING FACTOR 1, 2"/>
    <property type="match status" value="1"/>
</dbReference>
<dbReference type="InterPro" id="IPR051043">
    <property type="entry name" value="Sulfatase_Mod_Factor_Kinase"/>
</dbReference>
<evidence type="ECO:0000313" key="3">
    <source>
        <dbReference type="EMBL" id="GGA67454.1"/>
    </source>
</evidence>
<evidence type="ECO:0000256" key="1">
    <source>
        <dbReference type="SAM" id="SignalP"/>
    </source>
</evidence>
<feature type="chain" id="PRO_5037276962" description="Sulfatase-modifying factor enzyme-like domain-containing protein" evidence="1">
    <location>
        <begin position="28"/>
        <end position="756"/>
    </location>
</feature>
<protein>
    <recommendedName>
        <fullName evidence="2">Sulfatase-modifying factor enzyme-like domain-containing protein</fullName>
    </recommendedName>
</protein>
<dbReference type="PANTHER" id="PTHR23150:SF19">
    <property type="entry name" value="FORMYLGLYCINE-GENERATING ENZYME"/>
    <property type="match status" value="1"/>
</dbReference>
<dbReference type="InterPro" id="IPR042095">
    <property type="entry name" value="SUMF_sf"/>
</dbReference>
<reference evidence="3" key="1">
    <citation type="journal article" date="2014" name="Int. J. Syst. Evol. Microbiol.">
        <title>Complete genome sequence of Corynebacterium casei LMG S-19264T (=DSM 44701T), isolated from a smear-ripened cheese.</title>
        <authorList>
            <consortium name="US DOE Joint Genome Institute (JGI-PGF)"/>
            <person name="Walter F."/>
            <person name="Albersmeier A."/>
            <person name="Kalinowski J."/>
            <person name="Ruckert C."/>
        </authorList>
    </citation>
    <scope>NUCLEOTIDE SEQUENCE</scope>
    <source>
        <strain evidence="3">CGMCC 1.15447</strain>
    </source>
</reference>
<keyword evidence="4" id="KW-1185">Reference proteome</keyword>
<gene>
    <name evidence="3" type="ORF">GCM10011507_18730</name>
</gene>
<dbReference type="Proteomes" id="UP000648801">
    <property type="component" value="Unassembled WGS sequence"/>
</dbReference>
<dbReference type="Pfam" id="PF03781">
    <property type="entry name" value="FGE-sulfatase"/>
    <property type="match status" value="1"/>
</dbReference>
<dbReference type="InterPro" id="IPR005532">
    <property type="entry name" value="SUMF_dom"/>
</dbReference>
<feature type="signal peptide" evidence="1">
    <location>
        <begin position="1"/>
        <end position="27"/>
    </location>
</feature>
<name>A0A916RRW8_9BACT</name>
<accession>A0A916RRW8</accession>
<comment type="caution">
    <text evidence="3">The sequence shown here is derived from an EMBL/GenBank/DDBJ whole genome shotgun (WGS) entry which is preliminary data.</text>
</comment>
<organism evidence="3 4">
    <name type="scientific">Edaphobacter acidisoli</name>
    <dbReference type="NCBI Taxonomy" id="2040573"/>
    <lineage>
        <taxon>Bacteria</taxon>
        <taxon>Pseudomonadati</taxon>
        <taxon>Acidobacteriota</taxon>
        <taxon>Terriglobia</taxon>
        <taxon>Terriglobales</taxon>
        <taxon>Acidobacteriaceae</taxon>
        <taxon>Edaphobacter</taxon>
    </lineage>
</organism>
<sequence>MKSGIRNFVRISALAAGAAILTGSAFAQGLFFGPQGQQFPPPACYTSHPIWIGYVPCTSASHAAWLADMTHWRMEEHIRIGYDSSRYALPQLQWIQHSFIQPQMMVHDRYFYDPIAGQYTVDKYLDDLEKRYGGIDAVLVWAVYPNAGIDDRNQLDMVRSMPGGVEGVRKMVEDFHRRGVRVLFPMMMWDQGTHDPGKPWPNAIAELMKEIDADGINGDTQEGVPLAFSLAAEKINHPLAFEPERGPADEGLAWNVLTWGQYKYEFAPKVDRYRWLEPRHQVNIQGRWDRDKADALQYAFFNGEGWESWENVWGIWNGVTPRDGEATRRVATIERAVAPFFASTGWEPYYPMSRYGIYASRWPLGEQTVWTIVNRNEYDVDGEQMTVPHRDGMRYFDLYHGVELKPLTEGKEDILQFALEAHGYGAVLAVAGEPNAPIKELMTKMAQMTAKPLSDYSHEWTALPQKLVEIAPTQPATSTPEGMIRIEGGNFNFKVEGIEIEGSNDIGVDVQYPWESSAQRFHEHRMQIKPFYIDKYPVTNAEFKKFLDASHYHPKDDLNFLKDWKSGTYPAGTANKPVTWVSLEDAREYAKWAGKRLPHEWEWQYAAQGNDGRIYPWGNCDWQSAAHSSPDPSRSPISASSITPCHWGTNPNDAPAPISDHGRVMGPASDVDAHPNGASPFGVMDMVGNVWQWTDEYVDDHTRAAILRGGSHYRPSGSLWYFPEAYRNDQHGKLLLMAPSYDRSGTVGFRCVKDAQ</sequence>
<evidence type="ECO:0000259" key="2">
    <source>
        <dbReference type="Pfam" id="PF03781"/>
    </source>
</evidence>
<proteinExistence type="predicted"/>